<feature type="region of interest" description="Disordered" evidence="2">
    <location>
        <begin position="133"/>
        <end position="158"/>
    </location>
</feature>
<feature type="coiled-coil region" evidence="1">
    <location>
        <begin position="605"/>
        <end position="681"/>
    </location>
</feature>
<proteinExistence type="predicted"/>
<evidence type="ECO:0008006" key="5">
    <source>
        <dbReference type="Google" id="ProtNLM"/>
    </source>
</evidence>
<evidence type="ECO:0000256" key="1">
    <source>
        <dbReference type="SAM" id="Coils"/>
    </source>
</evidence>
<dbReference type="Proteomes" id="UP001208570">
    <property type="component" value="Unassembled WGS sequence"/>
</dbReference>
<evidence type="ECO:0000256" key="2">
    <source>
        <dbReference type="SAM" id="MobiDB-lite"/>
    </source>
</evidence>
<name>A0AAD9JFB9_9ANNE</name>
<dbReference type="AlphaFoldDB" id="A0AAD9JFB9"/>
<protein>
    <recommendedName>
        <fullName evidence="5">Coiled-coil domain-containing protein 178</fullName>
    </recommendedName>
</protein>
<dbReference type="InterPro" id="IPR038826">
    <property type="entry name" value="CCDC178"/>
</dbReference>
<keyword evidence="4" id="KW-1185">Reference proteome</keyword>
<dbReference type="EMBL" id="JAODUP010000358">
    <property type="protein sequence ID" value="KAK2151581.1"/>
    <property type="molecule type" value="Genomic_DNA"/>
</dbReference>
<evidence type="ECO:0000313" key="4">
    <source>
        <dbReference type="Proteomes" id="UP001208570"/>
    </source>
</evidence>
<gene>
    <name evidence="3" type="ORF">LSH36_358g01007</name>
</gene>
<organism evidence="3 4">
    <name type="scientific">Paralvinella palmiformis</name>
    <dbReference type="NCBI Taxonomy" id="53620"/>
    <lineage>
        <taxon>Eukaryota</taxon>
        <taxon>Metazoa</taxon>
        <taxon>Spiralia</taxon>
        <taxon>Lophotrochozoa</taxon>
        <taxon>Annelida</taxon>
        <taxon>Polychaeta</taxon>
        <taxon>Sedentaria</taxon>
        <taxon>Canalipalpata</taxon>
        <taxon>Terebellida</taxon>
        <taxon>Terebelliformia</taxon>
        <taxon>Alvinellidae</taxon>
        <taxon>Paralvinella</taxon>
    </lineage>
</organism>
<accession>A0AAD9JFB9</accession>
<evidence type="ECO:0000313" key="3">
    <source>
        <dbReference type="EMBL" id="KAK2151581.1"/>
    </source>
</evidence>
<sequence>MAAVSKKVVRLEDVAYMGSDQPESLFGIRTMSDEGNSHKGSPVNTAYTGVTSELMAAMSDSLSPMTDGGQEDTESIQSEARDKVMALPEGWPHIDKLQGKHSWDYTNTIEPSVQKATSHMELLQTIIDEWHHERQGKPSNRHPAAKKPLQKESTTPGGKRTFHFSMEENTHSPDLSVHGLGAKTDGEKRTTIVEPAPEMDIPYLGAEEVIDEVVLLLAKMESDRKDTLEALGKERGRYEMLKSKIDNFSVQRMLELPLAVQREHEACAMDINELNWHVGYRGRIEDRNQKKVQVSEALNGRLKEDISFVKGHIPLVKEKLDLEVDAMERIRLAQIDADEELDTTMQRFRKVDAKSTEAHTKAEQERNSIKKDLDTVRDDLKKIINELEEAKKTYDSYIQQINDNHRKFQENKEEIKVLLVTDENMKAAEAVQCGKVQALETKIKQKEFEHKTLEDANISIMTKIDENAAKFSKKEKEMRDSIAEKEETLRQLTRQFDEITMDNGDLNRKIADCDRQKNADEKNLERMKKEYEKTEEQLNMTKDDLANVFIINNAIKEQLQNDEEKCIRAEESLKATTETLKKQVKEEIHTRTVLAAHINSHNTELEQGQKEEKEKKEMIDKKLEEVEKAVEIVLKKVVKLRSYHEEKTKVINEMNRELQDIADKKRELNEMSQRKMQELSQPHTELKTGKDASPCYVQEKVKAECKKLDDIIRNSDMMNEKIKGMDESSARMKKAADKTADTIETLEADLKEFNIQIEEGQRIERGLRIEVTSITERIEHLKESHRTLMLERRRVFEDLETKLKQNMESNTVLAAKYRHLQNEYISTKNKMLNKYEGRIRLENTVKDLKQIKALQKRMHTALLEYFKYRGLYNQSELQRMEEDSHQNGVKVGSLQDQMDAALEKITFFLTHQLDGDSIRKMAMKKVMEGDALQTDDSVPAVQPVSQTLMASSVAAS</sequence>
<dbReference type="PANTHER" id="PTHR35088">
    <property type="entry name" value="COILED-COIL DOMAIN-CONTAINING PROTEIN 178"/>
    <property type="match status" value="1"/>
</dbReference>
<feature type="coiled-coil region" evidence="1">
    <location>
        <begin position="736"/>
        <end position="763"/>
    </location>
</feature>
<feature type="coiled-coil region" evidence="1">
    <location>
        <begin position="359"/>
        <end position="579"/>
    </location>
</feature>
<reference evidence="3" key="1">
    <citation type="journal article" date="2023" name="Mol. Biol. Evol.">
        <title>Third-Generation Sequencing Reveals the Adaptive Role of the Epigenome in Three Deep-Sea Polychaetes.</title>
        <authorList>
            <person name="Perez M."/>
            <person name="Aroh O."/>
            <person name="Sun Y."/>
            <person name="Lan Y."/>
            <person name="Juniper S.K."/>
            <person name="Young C.R."/>
            <person name="Angers B."/>
            <person name="Qian P.Y."/>
        </authorList>
    </citation>
    <scope>NUCLEOTIDE SEQUENCE</scope>
    <source>
        <strain evidence="3">P08H-3</strain>
    </source>
</reference>
<dbReference type="PANTHER" id="PTHR35088:SF1">
    <property type="entry name" value="COILED-COIL DOMAIN-CONTAINING PROTEIN 178"/>
    <property type="match status" value="1"/>
</dbReference>
<keyword evidence="1" id="KW-0175">Coiled coil</keyword>
<comment type="caution">
    <text evidence="3">The sequence shown here is derived from an EMBL/GenBank/DDBJ whole genome shotgun (WGS) entry which is preliminary data.</text>
</comment>